<gene>
    <name evidence="4" type="ORF">EOE67_15800</name>
</gene>
<feature type="compositionally biased region" description="Polar residues" evidence="1">
    <location>
        <begin position="45"/>
        <end position="54"/>
    </location>
</feature>
<sequence>MPVAKLITALLLCCVAAVSAQTTNPQESATTTVANPTTTAADHNAPTTGSSQGLTELPDLSASNQIPLLDNRFRIDYEVDEITLVFFRKKGTPSVVLVKPDGSKVYSRTATEHQMEWHDDKTYDLIRIKQPTPGPWQAIGTILPESRIMVLTDIDLKVDPLPTDMMVGETLKVTARLTNGGKPINAKDFRDVLKLEVLLISTQKAEYDNNSQTVLEFTSFQDDGKNFDERPRDAIFTGEFKLDFPAGEWIPKYIVKTPLYTRELMQAPILVQRTPLAYKVAEAADDAGRHQLTYTIKDGPADGNTVAFQGRIHFPNSEVQSFTVGEMPGNSRTLAIANTGAGTYRVDNMMFGRTKGGREFVMSLPEYTFEVVGPKVEVPDPAATAKEPAVAAKDVPPAAAATKAPISEPAVAPEKPFPVGWVIAANVLILLLGGGSVLWMMNDKARQMISMLLAKLNPAALIKRKKSGGAADATVGAVSSSQAAATETPAKKAQKNNGGDDILDLSLPDD</sequence>
<reference evidence="4 5" key="1">
    <citation type="submission" date="2019-01" db="EMBL/GenBank/DDBJ databases">
        <authorList>
            <person name="Chen W.-M."/>
        </authorList>
    </citation>
    <scope>NUCLEOTIDE SEQUENCE [LARGE SCALE GENOMIC DNA]</scope>
    <source>
        <strain evidence="4 5">KYPC3</strain>
    </source>
</reference>
<dbReference type="Proteomes" id="UP000283077">
    <property type="component" value="Unassembled WGS sequence"/>
</dbReference>
<keyword evidence="5" id="KW-1185">Reference proteome</keyword>
<accession>A0A437QIF5</accession>
<evidence type="ECO:0000256" key="1">
    <source>
        <dbReference type="SAM" id="MobiDB-lite"/>
    </source>
</evidence>
<dbReference type="OrthoDB" id="798937at2"/>
<keyword evidence="2" id="KW-0812">Transmembrane</keyword>
<dbReference type="InterPro" id="IPR020010">
    <property type="entry name" value="CHP03503"/>
</dbReference>
<evidence type="ECO:0000256" key="3">
    <source>
        <dbReference type="SAM" id="SignalP"/>
    </source>
</evidence>
<feature type="region of interest" description="Disordered" evidence="1">
    <location>
        <begin position="24"/>
        <end position="58"/>
    </location>
</feature>
<dbReference type="NCBIfam" id="TIGR03503">
    <property type="entry name" value="TIGR03503 family protein"/>
    <property type="match status" value="1"/>
</dbReference>
<dbReference type="EMBL" id="SACS01000019">
    <property type="protein sequence ID" value="RVU34332.1"/>
    <property type="molecule type" value="Genomic_DNA"/>
</dbReference>
<dbReference type="AlphaFoldDB" id="A0A437QIF5"/>
<organism evidence="4 5">
    <name type="scientific">Rheinheimera riviphila</name>
    <dbReference type="NCBI Taxonomy" id="1834037"/>
    <lineage>
        <taxon>Bacteria</taxon>
        <taxon>Pseudomonadati</taxon>
        <taxon>Pseudomonadota</taxon>
        <taxon>Gammaproteobacteria</taxon>
        <taxon>Chromatiales</taxon>
        <taxon>Chromatiaceae</taxon>
        <taxon>Rheinheimera</taxon>
    </lineage>
</organism>
<protein>
    <submittedName>
        <fullName evidence="4">TIGR03503 family protein</fullName>
    </submittedName>
</protein>
<feature type="compositionally biased region" description="Low complexity" evidence="1">
    <location>
        <begin position="29"/>
        <end position="41"/>
    </location>
</feature>
<evidence type="ECO:0000256" key="2">
    <source>
        <dbReference type="SAM" id="Phobius"/>
    </source>
</evidence>
<name>A0A437QIF5_9GAMM</name>
<keyword evidence="3" id="KW-0732">Signal</keyword>
<evidence type="ECO:0000313" key="5">
    <source>
        <dbReference type="Proteomes" id="UP000283077"/>
    </source>
</evidence>
<feature type="region of interest" description="Disordered" evidence="1">
    <location>
        <begin position="477"/>
        <end position="510"/>
    </location>
</feature>
<keyword evidence="2" id="KW-0472">Membrane</keyword>
<feature type="signal peptide" evidence="3">
    <location>
        <begin position="1"/>
        <end position="20"/>
    </location>
</feature>
<feature type="chain" id="PRO_5019456319" evidence="3">
    <location>
        <begin position="21"/>
        <end position="510"/>
    </location>
</feature>
<feature type="compositionally biased region" description="Acidic residues" evidence="1">
    <location>
        <begin position="501"/>
        <end position="510"/>
    </location>
</feature>
<comment type="caution">
    <text evidence="4">The sequence shown here is derived from an EMBL/GenBank/DDBJ whole genome shotgun (WGS) entry which is preliminary data.</text>
</comment>
<proteinExistence type="predicted"/>
<keyword evidence="2" id="KW-1133">Transmembrane helix</keyword>
<feature type="transmembrane region" description="Helical" evidence="2">
    <location>
        <begin position="419"/>
        <end position="441"/>
    </location>
</feature>
<evidence type="ECO:0000313" key="4">
    <source>
        <dbReference type="EMBL" id="RVU34332.1"/>
    </source>
</evidence>